<organism evidence="2 3">
    <name type="scientific">Pholiota conissans</name>
    <dbReference type="NCBI Taxonomy" id="109636"/>
    <lineage>
        <taxon>Eukaryota</taxon>
        <taxon>Fungi</taxon>
        <taxon>Dikarya</taxon>
        <taxon>Basidiomycota</taxon>
        <taxon>Agaricomycotina</taxon>
        <taxon>Agaricomycetes</taxon>
        <taxon>Agaricomycetidae</taxon>
        <taxon>Agaricales</taxon>
        <taxon>Agaricineae</taxon>
        <taxon>Strophariaceae</taxon>
        <taxon>Pholiota</taxon>
    </lineage>
</organism>
<gene>
    <name evidence="2" type="ORF">BDN70DRAFT_865380</name>
</gene>
<keyword evidence="3" id="KW-1185">Reference proteome</keyword>
<dbReference type="PANTHER" id="PTHR10622">
    <property type="entry name" value="HET DOMAIN-CONTAINING PROTEIN"/>
    <property type="match status" value="1"/>
</dbReference>
<evidence type="ECO:0000259" key="1">
    <source>
        <dbReference type="Pfam" id="PF06985"/>
    </source>
</evidence>
<evidence type="ECO:0000313" key="3">
    <source>
        <dbReference type="Proteomes" id="UP000807469"/>
    </source>
</evidence>
<protein>
    <submittedName>
        <fullName evidence="2">HET-domain-containing protein</fullName>
    </submittedName>
</protein>
<name>A0A9P5YSM7_9AGAR</name>
<comment type="caution">
    <text evidence="2">The sequence shown here is derived from an EMBL/GenBank/DDBJ whole genome shotgun (WGS) entry which is preliminary data.</text>
</comment>
<dbReference type="Proteomes" id="UP000807469">
    <property type="component" value="Unassembled WGS sequence"/>
</dbReference>
<accession>A0A9P5YSM7</accession>
<dbReference type="Pfam" id="PF06985">
    <property type="entry name" value="HET"/>
    <property type="match status" value="1"/>
</dbReference>
<proteinExistence type="predicted"/>
<dbReference type="AlphaFoldDB" id="A0A9P5YSM7"/>
<dbReference type="InterPro" id="IPR010730">
    <property type="entry name" value="HET"/>
</dbReference>
<dbReference type="PANTHER" id="PTHR10622:SF10">
    <property type="entry name" value="HET DOMAIN-CONTAINING PROTEIN"/>
    <property type="match status" value="1"/>
</dbReference>
<dbReference type="EMBL" id="MU155348">
    <property type="protein sequence ID" value="KAF9475082.1"/>
    <property type="molecule type" value="Genomic_DNA"/>
</dbReference>
<evidence type="ECO:0000313" key="2">
    <source>
        <dbReference type="EMBL" id="KAF9475082.1"/>
    </source>
</evidence>
<sequence length="644" mass="73141">MDTTYTDAAPGGKSVGLDLTKALEAFIIPLIRGTDNDAKQYEENACTLDPLAKDLVAAFKAFVSHIATGPKCRGQKAIEVKLEEEKQAPRGDYKHFGEEVAHSRPQRRSLIAMCHDGHQSRLLDPIEKQLAFHKKLICSLREHVFNSMPIRLLRFRPHKSGFQILLLERDAIHAEIEAILRVNIHREDHYPHLSQQGRETDDEAIKRLISRYAKYAILSHTWSRSEAGEVTYGDWNTGQLKSESPGYQKLINFCKITWTEYGVGFGWIDTICINKESSSELDESIRSMYNWYARSQLCIVYLASTHTLSDMYSDPWFTRGWTLQELLAPFVIKFYNGNWQQFVAGSDNDKGEPQITYQIEKATTISTDELRNIHWAPISRRLQLAANRQVTREEDIAYSLMGIFNVSITTAYGEGAKRAFFRLLQEVLSTSVDVLDIFNGASKVVDNRAHPSGILASSPRHYLKRSCNPLLSLRRPMEPLTLTHVGLRVPTILMPASAFKTGQYHPVGDFNAIMDIKYECSNGVYKVLDRLSYEDKDEDPNSALDDSQSLDEIMLAVVNCSREVGDGRYTKPGSIFIPEMCLAIPLRCREKVGKVTNGRGNFQILETSEPVVFQLHAKNHYLLSRFVHQDKLKNQGMQLVTLYL</sequence>
<reference evidence="2" key="1">
    <citation type="submission" date="2020-11" db="EMBL/GenBank/DDBJ databases">
        <authorList>
            <consortium name="DOE Joint Genome Institute"/>
            <person name="Ahrendt S."/>
            <person name="Riley R."/>
            <person name="Andreopoulos W."/>
            <person name="Labutti K."/>
            <person name="Pangilinan J."/>
            <person name="Ruiz-Duenas F.J."/>
            <person name="Barrasa J.M."/>
            <person name="Sanchez-Garcia M."/>
            <person name="Camarero S."/>
            <person name="Miyauchi S."/>
            <person name="Serrano A."/>
            <person name="Linde D."/>
            <person name="Babiker R."/>
            <person name="Drula E."/>
            <person name="Ayuso-Fernandez I."/>
            <person name="Pacheco R."/>
            <person name="Padilla G."/>
            <person name="Ferreira P."/>
            <person name="Barriuso J."/>
            <person name="Kellner H."/>
            <person name="Castanera R."/>
            <person name="Alfaro M."/>
            <person name="Ramirez L."/>
            <person name="Pisabarro A.G."/>
            <person name="Kuo A."/>
            <person name="Tritt A."/>
            <person name="Lipzen A."/>
            <person name="He G."/>
            <person name="Yan M."/>
            <person name="Ng V."/>
            <person name="Cullen D."/>
            <person name="Martin F."/>
            <person name="Rosso M.-N."/>
            <person name="Henrissat B."/>
            <person name="Hibbett D."/>
            <person name="Martinez A.T."/>
            <person name="Grigoriev I.V."/>
        </authorList>
    </citation>
    <scope>NUCLEOTIDE SEQUENCE</scope>
    <source>
        <strain evidence="2">CIRM-BRFM 674</strain>
    </source>
</reference>
<feature type="domain" description="Heterokaryon incompatibility" evidence="1">
    <location>
        <begin position="215"/>
        <end position="307"/>
    </location>
</feature>